<evidence type="ECO:0000256" key="2">
    <source>
        <dbReference type="ARBA" id="ARBA00005241"/>
    </source>
</evidence>
<feature type="domain" description="Major facilitator superfamily associated" evidence="7">
    <location>
        <begin position="1"/>
        <end position="253"/>
    </location>
</feature>
<feature type="transmembrane region" description="Helical" evidence="6">
    <location>
        <begin position="21"/>
        <end position="40"/>
    </location>
</feature>
<feature type="transmembrane region" description="Helical" evidence="6">
    <location>
        <begin position="157"/>
        <end position="176"/>
    </location>
</feature>
<evidence type="ECO:0000259" key="7">
    <source>
        <dbReference type="Pfam" id="PF12832"/>
    </source>
</evidence>
<dbReference type="SUPFAM" id="SSF103473">
    <property type="entry name" value="MFS general substrate transporter"/>
    <property type="match status" value="1"/>
</dbReference>
<organism evidence="8 9">
    <name type="scientific">Caerostris darwini</name>
    <dbReference type="NCBI Taxonomy" id="1538125"/>
    <lineage>
        <taxon>Eukaryota</taxon>
        <taxon>Metazoa</taxon>
        <taxon>Ecdysozoa</taxon>
        <taxon>Arthropoda</taxon>
        <taxon>Chelicerata</taxon>
        <taxon>Arachnida</taxon>
        <taxon>Araneae</taxon>
        <taxon>Araneomorphae</taxon>
        <taxon>Entelegynae</taxon>
        <taxon>Araneoidea</taxon>
        <taxon>Araneidae</taxon>
        <taxon>Caerostris</taxon>
    </lineage>
</organism>
<dbReference type="PANTHER" id="PTHR16172:SF41">
    <property type="entry name" value="MAJOR FACILITATOR SUPERFAMILY DOMAIN-CONTAINING PROTEIN 6-LIKE"/>
    <property type="match status" value="1"/>
</dbReference>
<dbReference type="InterPro" id="IPR024989">
    <property type="entry name" value="MFS_assoc_dom"/>
</dbReference>
<comment type="caution">
    <text evidence="8">The sequence shown here is derived from an EMBL/GenBank/DDBJ whole genome shotgun (WGS) entry which is preliminary data.</text>
</comment>
<accession>A0AAV4W384</accession>
<name>A0AAV4W384_9ARAC</name>
<protein>
    <submittedName>
        <fullName evidence="8">MFS_1_like domain-containing protein</fullName>
    </submittedName>
</protein>
<reference evidence="8 9" key="1">
    <citation type="submission" date="2021-06" db="EMBL/GenBank/DDBJ databases">
        <title>Caerostris darwini draft genome.</title>
        <authorList>
            <person name="Kono N."/>
            <person name="Arakawa K."/>
        </authorList>
    </citation>
    <scope>NUCLEOTIDE SEQUENCE [LARGE SCALE GENOMIC DNA]</scope>
</reference>
<evidence type="ECO:0000313" key="9">
    <source>
        <dbReference type="Proteomes" id="UP001054837"/>
    </source>
</evidence>
<dbReference type="EMBL" id="BPLQ01013930">
    <property type="protein sequence ID" value="GIY75915.1"/>
    <property type="molecule type" value="Genomic_DNA"/>
</dbReference>
<dbReference type="AlphaFoldDB" id="A0AAV4W384"/>
<dbReference type="Gene3D" id="1.20.1250.20">
    <property type="entry name" value="MFS general substrate transporter like domains"/>
    <property type="match status" value="1"/>
</dbReference>
<feature type="transmembrane region" description="Helical" evidence="6">
    <location>
        <begin position="92"/>
        <end position="111"/>
    </location>
</feature>
<keyword evidence="9" id="KW-1185">Reference proteome</keyword>
<sequence>MDVTTMFLCKEHNSDFGHERFFAIIGNVVISPIAGIIAEATSPIPGGKNYEGGLYLFVAMTTVLFVIIYKLPVRVVPPGEKMFKKSLKLIKNIDVVMFFIVIFILGTTWNFSKYFLFWYLEELHAPGLLIGMVTSVSALYGLPFLLTAKWWIKKIGANGMIILAFLAYFVYMMGYSFLQDPWYSLALEATGVVQYYLLWVAVIEHSHDIAPEGLTSTIITISGAIHFSIGKSSSGIIARTIMDTFGGRFAFRFTRASASLSPYCTRSTCTSEGGILRQSTH</sequence>
<keyword evidence="3 6" id="KW-0812">Transmembrane</keyword>
<evidence type="ECO:0000313" key="8">
    <source>
        <dbReference type="EMBL" id="GIY75915.1"/>
    </source>
</evidence>
<feature type="transmembrane region" description="Helical" evidence="6">
    <location>
        <begin position="123"/>
        <end position="145"/>
    </location>
</feature>
<dbReference type="Pfam" id="PF12832">
    <property type="entry name" value="MFS_1_like"/>
    <property type="match status" value="1"/>
</dbReference>
<dbReference type="GO" id="GO:0016020">
    <property type="term" value="C:membrane"/>
    <property type="evidence" value="ECO:0007669"/>
    <property type="project" value="UniProtKB-SubCell"/>
</dbReference>
<keyword evidence="5 6" id="KW-0472">Membrane</keyword>
<evidence type="ECO:0000256" key="4">
    <source>
        <dbReference type="ARBA" id="ARBA00022989"/>
    </source>
</evidence>
<proteinExistence type="inferred from homology"/>
<evidence type="ECO:0000256" key="1">
    <source>
        <dbReference type="ARBA" id="ARBA00004141"/>
    </source>
</evidence>
<comment type="subcellular location">
    <subcellularLocation>
        <location evidence="1">Membrane</location>
        <topology evidence="1">Multi-pass membrane protein</topology>
    </subcellularLocation>
</comment>
<dbReference type="InterPro" id="IPR051717">
    <property type="entry name" value="MFS_MFSD6"/>
</dbReference>
<evidence type="ECO:0000256" key="5">
    <source>
        <dbReference type="ARBA" id="ARBA00023136"/>
    </source>
</evidence>
<keyword evidence="4 6" id="KW-1133">Transmembrane helix</keyword>
<gene>
    <name evidence="8" type="primary">AVEN_26006_1</name>
    <name evidence="8" type="ORF">CDAR_303291</name>
</gene>
<dbReference type="PANTHER" id="PTHR16172">
    <property type="entry name" value="MAJOR FACILITATOR SUPERFAMILY DOMAIN-CONTAINING PROTEIN 6-LIKE"/>
    <property type="match status" value="1"/>
</dbReference>
<dbReference type="Proteomes" id="UP001054837">
    <property type="component" value="Unassembled WGS sequence"/>
</dbReference>
<comment type="similarity">
    <text evidence="2">Belongs to the major facilitator superfamily. MFSD6 family.</text>
</comment>
<feature type="transmembrane region" description="Helical" evidence="6">
    <location>
        <begin position="52"/>
        <end position="71"/>
    </location>
</feature>
<dbReference type="InterPro" id="IPR036259">
    <property type="entry name" value="MFS_trans_sf"/>
</dbReference>
<evidence type="ECO:0000256" key="3">
    <source>
        <dbReference type="ARBA" id="ARBA00022692"/>
    </source>
</evidence>
<evidence type="ECO:0000256" key="6">
    <source>
        <dbReference type="SAM" id="Phobius"/>
    </source>
</evidence>